<accession>A0A6D2KCT5</accession>
<sequence length="66" mass="7383">MCMKSSSIVMPPMVKASGFEERRVGELVGDDGGDESVVEEDGRVWDSAEDSECRISRRWRISEEAC</sequence>
<organism evidence="1 2">
    <name type="scientific">Microthlaspi erraticum</name>
    <dbReference type="NCBI Taxonomy" id="1685480"/>
    <lineage>
        <taxon>Eukaryota</taxon>
        <taxon>Viridiplantae</taxon>
        <taxon>Streptophyta</taxon>
        <taxon>Embryophyta</taxon>
        <taxon>Tracheophyta</taxon>
        <taxon>Spermatophyta</taxon>
        <taxon>Magnoliopsida</taxon>
        <taxon>eudicotyledons</taxon>
        <taxon>Gunneridae</taxon>
        <taxon>Pentapetalae</taxon>
        <taxon>rosids</taxon>
        <taxon>malvids</taxon>
        <taxon>Brassicales</taxon>
        <taxon>Brassicaceae</taxon>
        <taxon>Coluteocarpeae</taxon>
        <taxon>Microthlaspi</taxon>
    </lineage>
</organism>
<proteinExistence type="predicted"/>
<dbReference type="Proteomes" id="UP000467841">
    <property type="component" value="Unassembled WGS sequence"/>
</dbReference>
<name>A0A6D2KCT5_9BRAS</name>
<comment type="caution">
    <text evidence="1">The sequence shown here is derived from an EMBL/GenBank/DDBJ whole genome shotgun (WGS) entry which is preliminary data.</text>
</comment>
<evidence type="ECO:0000313" key="2">
    <source>
        <dbReference type="Proteomes" id="UP000467841"/>
    </source>
</evidence>
<keyword evidence="2" id="KW-1185">Reference proteome</keyword>
<protein>
    <submittedName>
        <fullName evidence="1">Uncharacterized protein</fullName>
    </submittedName>
</protein>
<gene>
    <name evidence="1" type="ORF">MERR_LOCUS33160</name>
</gene>
<dbReference type="EMBL" id="CACVBM020001333">
    <property type="protein sequence ID" value="CAA7045925.1"/>
    <property type="molecule type" value="Genomic_DNA"/>
</dbReference>
<reference evidence="1" key="1">
    <citation type="submission" date="2020-01" db="EMBL/GenBank/DDBJ databases">
        <authorList>
            <person name="Mishra B."/>
        </authorList>
    </citation>
    <scope>NUCLEOTIDE SEQUENCE [LARGE SCALE GENOMIC DNA]</scope>
</reference>
<dbReference type="AlphaFoldDB" id="A0A6D2KCT5"/>
<evidence type="ECO:0000313" key="1">
    <source>
        <dbReference type="EMBL" id="CAA7045925.1"/>
    </source>
</evidence>